<feature type="coiled-coil region" evidence="1">
    <location>
        <begin position="4"/>
        <end position="45"/>
    </location>
</feature>
<evidence type="ECO:0000256" key="2">
    <source>
        <dbReference type="SAM" id="MobiDB-lite"/>
    </source>
</evidence>
<dbReference type="OrthoDB" id="63267at2759"/>
<evidence type="ECO:0000256" key="1">
    <source>
        <dbReference type="SAM" id="Coils"/>
    </source>
</evidence>
<protein>
    <recommendedName>
        <fullName evidence="3">cGMP-dependent protein kinase N-terminal coiled-coil domain-containing protein</fullName>
    </recommendedName>
</protein>
<dbReference type="AlphaFoldDB" id="A0A2T7PZS8"/>
<organism evidence="4 5">
    <name type="scientific">Pomacea canaliculata</name>
    <name type="common">Golden apple snail</name>
    <dbReference type="NCBI Taxonomy" id="400727"/>
    <lineage>
        <taxon>Eukaryota</taxon>
        <taxon>Metazoa</taxon>
        <taxon>Spiralia</taxon>
        <taxon>Lophotrochozoa</taxon>
        <taxon>Mollusca</taxon>
        <taxon>Gastropoda</taxon>
        <taxon>Caenogastropoda</taxon>
        <taxon>Architaenioglossa</taxon>
        <taxon>Ampullarioidea</taxon>
        <taxon>Ampullariidae</taxon>
        <taxon>Pomacea</taxon>
    </lineage>
</organism>
<name>A0A2T7PZS8_POMCA</name>
<evidence type="ECO:0000259" key="3">
    <source>
        <dbReference type="Pfam" id="PF16808"/>
    </source>
</evidence>
<dbReference type="Pfam" id="PF16808">
    <property type="entry name" value="PKcGMP_CC"/>
    <property type="match status" value="1"/>
</dbReference>
<feature type="region of interest" description="Disordered" evidence="2">
    <location>
        <begin position="49"/>
        <end position="79"/>
    </location>
</feature>
<dbReference type="STRING" id="400727.A0A2T7PZS8"/>
<comment type="caution">
    <text evidence="4">The sequence shown here is derived from an EMBL/GenBank/DDBJ whole genome shotgun (WGS) entry which is preliminary data.</text>
</comment>
<evidence type="ECO:0000313" key="4">
    <source>
        <dbReference type="EMBL" id="PVD38922.1"/>
    </source>
</evidence>
<dbReference type="Proteomes" id="UP000245119">
    <property type="component" value="Linkage Group LG1"/>
</dbReference>
<dbReference type="EMBL" id="PZQS01000001">
    <property type="protein sequence ID" value="PVD38922.1"/>
    <property type="molecule type" value="Genomic_DNA"/>
</dbReference>
<dbReference type="Gene3D" id="1.20.5.490">
    <property type="entry name" value="Single helix bin"/>
    <property type="match status" value="1"/>
</dbReference>
<dbReference type="InterPro" id="IPR031831">
    <property type="entry name" value="PKcGMP_CC"/>
</dbReference>
<keyword evidence="1" id="KW-0175">Coiled coil</keyword>
<proteinExistence type="predicted"/>
<dbReference type="CDD" id="cd12085">
    <property type="entry name" value="DD_cGKI-alpha"/>
    <property type="match status" value="1"/>
</dbReference>
<accession>A0A2T7PZS8</accession>
<evidence type="ECO:0000313" key="5">
    <source>
        <dbReference type="Proteomes" id="UP000245119"/>
    </source>
</evidence>
<keyword evidence="5" id="KW-1185">Reference proteome</keyword>
<feature type="domain" description="cGMP-dependent protein kinase N-terminal coiled-coil" evidence="3">
    <location>
        <begin position="9"/>
        <end position="43"/>
    </location>
</feature>
<gene>
    <name evidence="4" type="ORF">C0Q70_01547</name>
</gene>
<sequence length="102" mass="11456">MGSLQEMEKLLHAKDEKIRELQRLVEEKEEVIQQLVSKLDKFKSVLATDTDTDDHRTPQAASSGHQCRAPGHEVSAGDVGTEVPTVCQVRKSYHMHGWMSLS</sequence>
<reference evidence="4 5" key="1">
    <citation type="submission" date="2018-04" db="EMBL/GenBank/DDBJ databases">
        <title>The genome of golden apple snail Pomacea canaliculata provides insight into stress tolerance and invasive adaptation.</title>
        <authorList>
            <person name="Liu C."/>
            <person name="Liu B."/>
            <person name="Ren Y."/>
            <person name="Zhang Y."/>
            <person name="Wang H."/>
            <person name="Li S."/>
            <person name="Jiang F."/>
            <person name="Yin L."/>
            <person name="Zhang G."/>
            <person name="Qian W."/>
            <person name="Fan W."/>
        </authorList>
    </citation>
    <scope>NUCLEOTIDE SEQUENCE [LARGE SCALE GENOMIC DNA]</scope>
    <source>
        <strain evidence="4">SZHN2017</strain>
        <tissue evidence="4">Muscle</tissue>
    </source>
</reference>